<proteinExistence type="predicted"/>
<dbReference type="SMART" id="SM00448">
    <property type="entry name" value="REC"/>
    <property type="match status" value="1"/>
</dbReference>
<sequence length="523" mass="60768">MTDDLKRRILWADDEIDLLRPHVRFLEQKGFEVTAVPSGEDALAALDRERFDVVLLDEMMPGLGGLETLQSIQTRALTVPVILVTKSEEESLMNEAIGRRIRDYLIKPVNPSQVWLACKRVVETPRIEESQRARDYVGEMQRWQMLDLRRLDWAGWVELAVDVARWDVRFDQAQESGLKQAHADFRRGLNIDFGRFVEEGYPKWVHGDPGRPMLSTDVVRHAVAPHLREGRRVFFFVIDCMRLDQWFTLEPMFEDLFDVRREYYCSILPTATPYSRNAIFSGLLPAQLRQKHPDLWQENSQDERTKNRFERQLLEAQLERLKVALERGIKYFKIYDADEGHATRRQINSLQGLSLVSMVFNFVDILAHGRSESEILQELAPDEAAFRAVMKAWFAHSPLYEIFRALAAQDCVIVVTTDHGAVLGRRAALVYGNRDTSTNLRYKFGVNLNTDPKMAVIVRRPGDYMLPDDGVNKNYVLAREDYYFVYPTRFHEFERQYRGSFQHGGISIEEMILPLVTLRPRRA</sequence>
<reference evidence="4" key="1">
    <citation type="journal article" date="2020" name="mSystems">
        <title>Genome- and Community-Level Interaction Insights into Carbon Utilization and Element Cycling Functions of Hydrothermarchaeota in Hydrothermal Sediment.</title>
        <authorList>
            <person name="Zhou Z."/>
            <person name="Liu Y."/>
            <person name="Xu W."/>
            <person name="Pan J."/>
            <person name="Luo Z.H."/>
            <person name="Li M."/>
        </authorList>
    </citation>
    <scope>NUCLEOTIDE SEQUENCE [LARGE SCALE GENOMIC DNA]</scope>
    <source>
        <strain evidence="4">SpSt-381</strain>
    </source>
</reference>
<dbReference type="Pfam" id="PF08665">
    <property type="entry name" value="PglZ"/>
    <property type="match status" value="1"/>
</dbReference>
<organism evidence="4">
    <name type="scientific">Eiseniibacteriota bacterium</name>
    <dbReference type="NCBI Taxonomy" id="2212470"/>
    <lineage>
        <taxon>Bacteria</taxon>
        <taxon>Candidatus Eiseniibacteriota</taxon>
    </lineage>
</organism>
<dbReference type="EMBL" id="DSQF01000022">
    <property type="protein sequence ID" value="HGZ43857.1"/>
    <property type="molecule type" value="Genomic_DNA"/>
</dbReference>
<evidence type="ECO:0000259" key="3">
    <source>
        <dbReference type="PROSITE" id="PS50110"/>
    </source>
</evidence>
<keyword evidence="1 2" id="KW-0597">Phosphoprotein</keyword>
<dbReference type="GO" id="GO:0000160">
    <property type="term" value="P:phosphorelay signal transduction system"/>
    <property type="evidence" value="ECO:0007669"/>
    <property type="project" value="InterPro"/>
</dbReference>
<evidence type="ECO:0000256" key="1">
    <source>
        <dbReference type="ARBA" id="ARBA00022553"/>
    </source>
</evidence>
<feature type="domain" description="Response regulatory" evidence="3">
    <location>
        <begin position="8"/>
        <end position="122"/>
    </location>
</feature>
<accession>A0A832IBA5</accession>
<dbReference type="SUPFAM" id="SSF52172">
    <property type="entry name" value="CheY-like"/>
    <property type="match status" value="1"/>
</dbReference>
<name>A0A832IBA5_UNCEI</name>
<evidence type="ECO:0000256" key="2">
    <source>
        <dbReference type="PROSITE-ProRule" id="PRU00169"/>
    </source>
</evidence>
<dbReference type="AlphaFoldDB" id="A0A832IBA5"/>
<gene>
    <name evidence="4" type="ORF">ENR23_10620</name>
</gene>
<protein>
    <submittedName>
        <fullName evidence="4">Response regulator</fullName>
    </submittedName>
</protein>
<comment type="caution">
    <text evidence="4">The sequence shown here is derived from an EMBL/GenBank/DDBJ whole genome shotgun (WGS) entry which is preliminary data.</text>
</comment>
<dbReference type="CDD" id="cd00156">
    <property type="entry name" value="REC"/>
    <property type="match status" value="1"/>
</dbReference>
<dbReference type="InterPro" id="IPR050595">
    <property type="entry name" value="Bact_response_regulator"/>
</dbReference>
<dbReference type="PROSITE" id="PS50110">
    <property type="entry name" value="RESPONSE_REGULATORY"/>
    <property type="match status" value="1"/>
</dbReference>
<dbReference type="SUPFAM" id="SSF53649">
    <property type="entry name" value="Alkaline phosphatase-like"/>
    <property type="match status" value="1"/>
</dbReference>
<dbReference type="PANTHER" id="PTHR44591:SF3">
    <property type="entry name" value="RESPONSE REGULATORY DOMAIN-CONTAINING PROTEIN"/>
    <property type="match status" value="1"/>
</dbReference>
<evidence type="ECO:0000313" key="4">
    <source>
        <dbReference type="EMBL" id="HGZ43857.1"/>
    </source>
</evidence>
<dbReference type="PANTHER" id="PTHR44591">
    <property type="entry name" value="STRESS RESPONSE REGULATOR PROTEIN 1"/>
    <property type="match status" value="1"/>
</dbReference>
<feature type="modified residue" description="4-aspartylphosphate" evidence="2">
    <location>
        <position position="57"/>
    </location>
</feature>
<dbReference type="InterPro" id="IPR011006">
    <property type="entry name" value="CheY-like_superfamily"/>
</dbReference>
<dbReference type="InterPro" id="IPR017850">
    <property type="entry name" value="Alkaline_phosphatase_core_sf"/>
</dbReference>
<dbReference type="InterPro" id="IPR001789">
    <property type="entry name" value="Sig_transdc_resp-reg_receiver"/>
</dbReference>
<dbReference type="Gene3D" id="3.40.50.2300">
    <property type="match status" value="1"/>
</dbReference>
<dbReference type="Pfam" id="PF00072">
    <property type="entry name" value="Response_reg"/>
    <property type="match status" value="1"/>
</dbReference>